<dbReference type="Proteomes" id="UP000234414">
    <property type="component" value="Chromosome"/>
</dbReference>
<dbReference type="PROSITE" id="PS00409">
    <property type="entry name" value="PROKAR_NTER_METHYL"/>
    <property type="match status" value="1"/>
</dbReference>
<dbReference type="GO" id="GO:0007155">
    <property type="term" value="P:cell adhesion"/>
    <property type="evidence" value="ECO:0007669"/>
    <property type="project" value="InterPro"/>
</dbReference>
<evidence type="ECO:0000256" key="1">
    <source>
        <dbReference type="ARBA" id="ARBA00005233"/>
    </source>
</evidence>
<accession>A0AAD0C008</accession>
<evidence type="ECO:0000256" key="3">
    <source>
        <dbReference type="RuleBase" id="RU000389"/>
    </source>
</evidence>
<dbReference type="InterPro" id="IPR045584">
    <property type="entry name" value="Pilin-like"/>
</dbReference>
<comment type="similarity">
    <text evidence="1 3">Belongs to the N-Me-Phe pilin family.</text>
</comment>
<dbReference type="PANTHER" id="PTHR30093">
    <property type="entry name" value="GENERAL SECRETION PATHWAY PROTEIN G"/>
    <property type="match status" value="1"/>
</dbReference>
<reference evidence="5 6" key="1">
    <citation type="submission" date="2017-12" db="EMBL/GenBank/DDBJ databases">
        <title>Complete Genome Sequence of Stenotrophomonas maltophilia CSM2.</title>
        <authorList>
            <person name="Castro-Jaimes S."/>
            <person name="Lopez-Leal G."/>
            <person name="Barberena Jonas C."/>
            <person name="Bustos P."/>
            <person name="Perez-Oseguera A."/>
            <person name="Cevallos M.A."/>
        </authorList>
    </citation>
    <scope>NUCLEOTIDE SEQUENCE [LARGE SCALE GENOMIC DNA]</scope>
    <source>
        <strain evidence="5 6">CSM2</strain>
    </source>
</reference>
<dbReference type="Pfam" id="PF07963">
    <property type="entry name" value="N_methyl"/>
    <property type="match status" value="1"/>
</dbReference>
<keyword evidence="4" id="KW-0472">Membrane</keyword>
<feature type="transmembrane region" description="Helical" evidence="4">
    <location>
        <begin position="20"/>
        <end position="41"/>
    </location>
</feature>
<dbReference type="Pfam" id="PF00114">
    <property type="entry name" value="Pilin"/>
    <property type="match status" value="1"/>
</dbReference>
<dbReference type="RefSeq" id="WP_101766430.1">
    <property type="nucleotide sequence ID" value="NZ_CP025298.1"/>
</dbReference>
<dbReference type="NCBIfam" id="TIGR02532">
    <property type="entry name" value="IV_pilin_GFxxxE"/>
    <property type="match status" value="1"/>
</dbReference>
<organism evidence="5 6">
    <name type="scientific">Stenotrophomonas maltophilia</name>
    <name type="common">Pseudomonas maltophilia</name>
    <name type="synonym">Xanthomonas maltophilia</name>
    <dbReference type="NCBI Taxonomy" id="40324"/>
    <lineage>
        <taxon>Bacteria</taxon>
        <taxon>Pseudomonadati</taxon>
        <taxon>Pseudomonadota</taxon>
        <taxon>Gammaproteobacteria</taxon>
        <taxon>Lysobacterales</taxon>
        <taxon>Lysobacteraceae</taxon>
        <taxon>Stenotrophomonas</taxon>
        <taxon>Stenotrophomonas maltophilia group</taxon>
    </lineage>
</organism>
<protein>
    <submittedName>
        <fullName evidence="5">Prepilin-type cleavage/methylation domain-containing protein</fullName>
    </submittedName>
</protein>
<evidence type="ECO:0000313" key="6">
    <source>
        <dbReference type="Proteomes" id="UP000234414"/>
    </source>
</evidence>
<dbReference type="AlphaFoldDB" id="A0AAD0C008"/>
<sequence>MNTVPGPTPRAGTGPSRQKGFSLVELMVVVAIIGILAMIALPQYQRFSAKAKLAGALAEVAGGKVGVESLLAEGSDITTPASIGLPETSSRCDAIAVTTDVTNGATSINCELKNDAAIGSGNLTLDRDSEGVWLCRSDISDQSLLPQGCQA</sequence>
<evidence type="ECO:0000313" key="5">
    <source>
        <dbReference type="EMBL" id="AUI09793.1"/>
    </source>
</evidence>
<dbReference type="SUPFAM" id="SSF54523">
    <property type="entry name" value="Pili subunits"/>
    <property type="match status" value="1"/>
</dbReference>
<gene>
    <name evidence="5" type="ORF">SmaCSM2_14915</name>
</gene>
<keyword evidence="3" id="KW-0281">Fimbrium</keyword>
<dbReference type="PANTHER" id="PTHR30093:SF34">
    <property type="entry name" value="PREPILIN PEPTIDASE-DEPENDENT PROTEIN D"/>
    <property type="match status" value="1"/>
</dbReference>
<dbReference type="EMBL" id="CP025298">
    <property type="protein sequence ID" value="AUI09793.1"/>
    <property type="molecule type" value="Genomic_DNA"/>
</dbReference>
<name>A0AAD0C008_STEMA</name>
<keyword evidence="4" id="KW-1133">Transmembrane helix</keyword>
<evidence type="ECO:0000256" key="4">
    <source>
        <dbReference type="SAM" id="Phobius"/>
    </source>
</evidence>
<keyword evidence="2" id="KW-0488">Methylation</keyword>
<dbReference type="InterPro" id="IPR012902">
    <property type="entry name" value="N_methyl_site"/>
</dbReference>
<proteinExistence type="inferred from homology"/>
<dbReference type="GO" id="GO:0009289">
    <property type="term" value="C:pilus"/>
    <property type="evidence" value="ECO:0007669"/>
    <property type="project" value="InterPro"/>
</dbReference>
<evidence type="ECO:0000256" key="2">
    <source>
        <dbReference type="ARBA" id="ARBA00022481"/>
    </source>
</evidence>
<dbReference type="Gene3D" id="3.30.700.10">
    <property type="entry name" value="Glycoprotein, Type 4 Pilin"/>
    <property type="match status" value="1"/>
</dbReference>
<dbReference type="InterPro" id="IPR001082">
    <property type="entry name" value="Pilin"/>
</dbReference>
<keyword evidence="4" id="KW-0812">Transmembrane</keyword>